<keyword evidence="1" id="KW-1133">Transmembrane helix</keyword>
<dbReference type="PANTHER" id="PTHR19297">
    <property type="entry name" value="GLYCOSYLTRANSFERASE 14 FAMILY MEMBER"/>
    <property type="match status" value="1"/>
</dbReference>
<organism evidence="2 3">
    <name type="scientific">Echinococcus multilocularis</name>
    <name type="common">Fox tapeworm</name>
    <dbReference type="NCBI Taxonomy" id="6211"/>
    <lineage>
        <taxon>Eukaryota</taxon>
        <taxon>Metazoa</taxon>
        <taxon>Spiralia</taxon>
        <taxon>Lophotrochozoa</taxon>
        <taxon>Platyhelminthes</taxon>
        <taxon>Cestoda</taxon>
        <taxon>Eucestoda</taxon>
        <taxon>Cyclophyllidea</taxon>
        <taxon>Taeniidae</taxon>
        <taxon>Echinococcus</taxon>
    </lineage>
</organism>
<dbReference type="AlphaFoldDB" id="A0A068YMZ7"/>
<evidence type="ECO:0000256" key="1">
    <source>
        <dbReference type="SAM" id="Phobius"/>
    </source>
</evidence>
<sequence>MRIHYQGRAVLNAILGLTTTAFILLYVNTIWRKRAVGGEAEKELDYFATVDSPLHWRCLGFRRNFIIADERDGDMDIAFALVVLRDPLQLARLMRMLHSKNNYYCIHADLRSNQTFVDSLNGIVKCFGSNVELVPLSQSVMKYLINLVRQDFLLRTNLKLVAALKALNGSNLIKSLPIDEHRHWVGNTKLPLGTTWYKGFIYGVYCREFLKGAILGEKVEPVRSIMLRHKAIQHPNELFFSTLAFNLHLKLPGACQIAPLPSSKTSMNYLGNYVIWLSYDIPCNTKFVRLVCVLGKEHVHLLTKAPYPSANKFYADYEQEAYNIIKRWYFEKVKMKKATSSYSNQQFDPSIYARLSCSRSHL</sequence>
<evidence type="ECO:0000313" key="3">
    <source>
        <dbReference type="Proteomes" id="UP000017246"/>
    </source>
</evidence>
<dbReference type="OrthoDB" id="2019572at2759"/>
<name>A0A068YMZ7_ECHMU</name>
<accession>A0A068YMZ7</accession>
<dbReference type="GO" id="GO:0008375">
    <property type="term" value="F:acetylglucosaminyltransferase activity"/>
    <property type="evidence" value="ECO:0007669"/>
    <property type="project" value="TreeGrafter"/>
</dbReference>
<dbReference type="PANTHER" id="PTHR19297:SF191">
    <property type="entry name" value="PROTEIN XYLOSYLTRANSFERASE"/>
    <property type="match status" value="1"/>
</dbReference>
<keyword evidence="1" id="KW-0472">Membrane</keyword>
<feature type="transmembrane region" description="Helical" evidence="1">
    <location>
        <begin position="9"/>
        <end position="27"/>
    </location>
</feature>
<dbReference type="eggNOG" id="KOG0799">
    <property type="taxonomic scope" value="Eukaryota"/>
</dbReference>
<gene>
    <name evidence="2" type="ORF">EmuJ_001119500</name>
</gene>
<keyword evidence="2" id="KW-0808">Transferase</keyword>
<reference evidence="2" key="2">
    <citation type="submission" date="2015-11" db="EMBL/GenBank/DDBJ databases">
        <authorList>
            <person name="Zhang Y."/>
            <person name="Guo Z."/>
        </authorList>
    </citation>
    <scope>NUCLEOTIDE SEQUENCE</scope>
</reference>
<dbReference type="OMA" id="LERWIHD"/>
<dbReference type="STRING" id="6211.A0A068YMZ7"/>
<protein>
    <submittedName>
        <fullName evidence="2">Glycosyltransferase 14 family member</fullName>
    </submittedName>
</protein>
<dbReference type="Proteomes" id="UP000017246">
    <property type="component" value="Unassembled WGS sequence"/>
</dbReference>
<evidence type="ECO:0000313" key="2">
    <source>
        <dbReference type="EMBL" id="CDS43433.1"/>
    </source>
</evidence>
<keyword evidence="1" id="KW-0812">Transmembrane</keyword>
<reference evidence="2" key="1">
    <citation type="journal article" date="2013" name="Nature">
        <title>The genomes of four tapeworm species reveal adaptations to parasitism.</title>
        <authorList>
            <person name="Tsai I.J."/>
            <person name="Zarowiecki M."/>
            <person name="Holroyd N."/>
            <person name="Garciarrubio A."/>
            <person name="Sanchez-Flores A."/>
            <person name="Brooks K.L."/>
            <person name="Tracey A."/>
            <person name="Bobes R.J."/>
            <person name="Fragoso G."/>
            <person name="Sciutto E."/>
            <person name="Aslett M."/>
            <person name="Beasley H."/>
            <person name="Bennett H.M."/>
            <person name="Cai J."/>
            <person name="Camicia F."/>
            <person name="Clark R."/>
            <person name="Cucher M."/>
            <person name="De Silva N."/>
            <person name="Day T.A."/>
            <person name="Deplazes P."/>
            <person name="Estrada K."/>
            <person name="Fernandez C."/>
            <person name="Holland P.W."/>
            <person name="Hou J."/>
            <person name="Hu S."/>
            <person name="Huckvale T."/>
            <person name="Hung S.S."/>
            <person name="Kamenetzky L."/>
            <person name="Keane J.A."/>
            <person name="Kiss F."/>
            <person name="Koziol U."/>
            <person name="Lambert O."/>
            <person name="Liu K."/>
            <person name="Luo X."/>
            <person name="Luo Y."/>
            <person name="Macchiaroli N."/>
            <person name="Nichol S."/>
            <person name="Paps J."/>
            <person name="Parkinson J."/>
            <person name="Pouchkina-Stantcheva N."/>
            <person name="Riddiford N."/>
            <person name="Rosenzvit M."/>
            <person name="Salinas G."/>
            <person name="Wasmuth J.D."/>
            <person name="Zamanian M."/>
            <person name="Zheng Y."/>
            <person name="Cai X."/>
            <person name="Soberon X."/>
            <person name="Olson P.D."/>
            <person name="Laclette J.P."/>
            <person name="Brehm K."/>
            <person name="Berriman M."/>
            <person name="Garciarrubio A."/>
            <person name="Bobes R.J."/>
            <person name="Fragoso G."/>
            <person name="Sanchez-Flores A."/>
            <person name="Estrada K."/>
            <person name="Cevallos M.A."/>
            <person name="Morett E."/>
            <person name="Gonzalez V."/>
            <person name="Portillo T."/>
            <person name="Ochoa-Leyva A."/>
            <person name="Jose M.V."/>
            <person name="Sciutto E."/>
            <person name="Landa A."/>
            <person name="Jimenez L."/>
            <person name="Valdes V."/>
            <person name="Carrero J.C."/>
            <person name="Larralde C."/>
            <person name="Morales-Montor J."/>
            <person name="Limon-Lason J."/>
            <person name="Soberon X."/>
            <person name="Laclette J.P."/>
        </authorList>
    </citation>
    <scope>NUCLEOTIDE SEQUENCE [LARGE SCALE GENOMIC DNA]</scope>
</reference>
<keyword evidence="3" id="KW-1185">Reference proteome</keyword>
<proteinExistence type="predicted"/>
<dbReference type="EMBL" id="LN902848">
    <property type="protein sequence ID" value="CDS43433.1"/>
    <property type="molecule type" value="Genomic_DNA"/>
</dbReference>